<dbReference type="Proteomes" id="UP000648801">
    <property type="component" value="Unassembled WGS sequence"/>
</dbReference>
<comment type="caution">
    <text evidence="1">The sequence shown here is derived from an EMBL/GenBank/DDBJ whole genome shotgun (WGS) entry which is preliminary data.</text>
</comment>
<dbReference type="AlphaFoldDB" id="A0A916W3H3"/>
<proteinExistence type="predicted"/>
<evidence type="ECO:0000313" key="1">
    <source>
        <dbReference type="EMBL" id="GGA63375.1"/>
    </source>
</evidence>
<organism evidence="1 2">
    <name type="scientific">Edaphobacter acidisoli</name>
    <dbReference type="NCBI Taxonomy" id="2040573"/>
    <lineage>
        <taxon>Bacteria</taxon>
        <taxon>Pseudomonadati</taxon>
        <taxon>Acidobacteriota</taxon>
        <taxon>Terriglobia</taxon>
        <taxon>Terriglobales</taxon>
        <taxon>Acidobacteriaceae</taxon>
        <taxon>Edaphobacter</taxon>
    </lineage>
</organism>
<name>A0A916W3H3_9BACT</name>
<keyword evidence="2" id="KW-1185">Reference proteome</keyword>
<protein>
    <submittedName>
        <fullName evidence="1">Uncharacterized protein</fullName>
    </submittedName>
</protein>
<sequence length="343" mass="37444">MRIRNPLYPERVQPSMSAQTRRAFLSSAIATAAAIALKPTLNASPQRDEFHGPPWRQPVASSKTITVANATIHIDLAPGTFNLPEDAIIRWITRAAQAVTTYYGRFPVPSARIYVQSTPGSGVFGGTTWGNVGGSPAFTRIHVGQNTTQADLDTDWMMTHEIVHYALPSLPDENHWLEEGIAVYVEPIARVQSGQLAEAGVWHDMIENMPKGQPRDGDLGLDNTHTWGRTYWGGAGFCLLADVTLRKQTQNRTGLQQALRAILTAGGNISQNWDILPTLQAADKATGTQVLTTLYQSMSTKPVPIDFTTLWQQLGVTPTSNTVTYNPKAPLAKVRQSIFATAS</sequence>
<evidence type="ECO:0000313" key="2">
    <source>
        <dbReference type="Proteomes" id="UP000648801"/>
    </source>
</evidence>
<accession>A0A916W3H3</accession>
<gene>
    <name evidence="1" type="ORF">GCM10011507_13790</name>
</gene>
<reference evidence="1" key="1">
    <citation type="journal article" date="2014" name="Int. J. Syst. Evol. Microbiol.">
        <title>Complete genome sequence of Corynebacterium casei LMG S-19264T (=DSM 44701T), isolated from a smear-ripened cheese.</title>
        <authorList>
            <consortium name="US DOE Joint Genome Institute (JGI-PGF)"/>
            <person name="Walter F."/>
            <person name="Albersmeier A."/>
            <person name="Kalinowski J."/>
            <person name="Ruckert C."/>
        </authorList>
    </citation>
    <scope>NUCLEOTIDE SEQUENCE</scope>
    <source>
        <strain evidence="1">CGMCC 1.15447</strain>
    </source>
</reference>
<reference evidence="1" key="2">
    <citation type="submission" date="2020-09" db="EMBL/GenBank/DDBJ databases">
        <authorList>
            <person name="Sun Q."/>
            <person name="Zhou Y."/>
        </authorList>
    </citation>
    <scope>NUCLEOTIDE SEQUENCE</scope>
    <source>
        <strain evidence="1">CGMCC 1.15447</strain>
    </source>
</reference>
<dbReference type="EMBL" id="BMJB01000001">
    <property type="protein sequence ID" value="GGA63375.1"/>
    <property type="molecule type" value="Genomic_DNA"/>
</dbReference>